<feature type="compositionally biased region" description="Low complexity" evidence="8">
    <location>
        <begin position="138"/>
        <end position="147"/>
    </location>
</feature>
<dbReference type="GO" id="GO:0008270">
    <property type="term" value="F:zinc ion binding"/>
    <property type="evidence" value="ECO:0007669"/>
    <property type="project" value="UniProtKB-KW"/>
</dbReference>
<sequence length="930" mass="102164">MELPNYSRQLMQQLRALRKESQFCDCSILVGDTPHHAHKLVLAASSLLFRSLLEGSDSISIDTAVVSSQEFSCLLDMVYTGKLPPGKHNFTRIIAAADSLQMFDVAVGCKNILTNLMNQSTTTTHTTQPASPTPPPATTTQPQLQSQEAEHTASPETAVPSMGEGGMKIGPSGAQGKGKVEEASLESEVTTAATWSEPVKEERKEKDGPPSKRARLQLPETTADVDPLSQGGVKMDTEVVDVRQWLRALQTWDGISTEERQVILSCSEGDPGGPAVFQRLQSRVKEQRSLSAQTLLTLMGLLKEFHPNLATQLHEHTQQGEDTSQGATGSEAEEPEEQPQSPTTANADSAEGEEEEEDGEKEGEGERKTRSRAKRSSPSRPYLCRWCSKAFGFKCRMVAHTKRCTMSKEARLQCPECPEELPTSRALQLHRNKAHPESKAAKKKRPQVSCDMCGRTFAHPSGEFARSGLGTDCASVEVLRGKILCIEREGAHYLTHYECIAGLPGLNHSAGAPGVLCVSSFIDCVRIATGMLYHKRTEHFEEKPFACEECGAKFGANSSLKNHMRLHTGEKPYHCKNCDMSFSVAAALAYHTKKKHSEGKMYSCQYCEALFAQSIELTRHVRTHTGDKPYVCRECGKGFSQANGLSAHLQTSHKISEPHDCQKCRLSFSTLEDHRKHIQECHPKEYHRCPECNKMFTNPALLEKHIAVHAGGKPFSCKLCQKSYQQMSGLWYHNRTNHPEVFAGQTHRQLKSLLQCSVCCKFLHSASSLAKHQKTEHTGMFDSDGLLLGNPDLQSDSSVVKCLYCPGLFPSEAEMQAHASTEHFSQEGAAFGCSLCPLVCPSQLQLQEHFLSCHIGTIEEQEQASTSQTVIETEEDPAGVAGQVISVDQSQQVYVALGDAEDGHSSTEVMAVSMEDLLNGTVTFICGEGQ</sequence>
<evidence type="ECO:0000259" key="10">
    <source>
        <dbReference type="PROSITE" id="PS50157"/>
    </source>
</evidence>
<evidence type="ECO:0000256" key="2">
    <source>
        <dbReference type="ARBA" id="ARBA00022723"/>
    </source>
</evidence>
<evidence type="ECO:0000256" key="7">
    <source>
        <dbReference type="PROSITE-ProRule" id="PRU00042"/>
    </source>
</evidence>
<evidence type="ECO:0000313" key="11">
    <source>
        <dbReference type="Ensembl" id="ENSSTUP00000103528.1"/>
    </source>
</evidence>
<dbReference type="InterPro" id="IPR036236">
    <property type="entry name" value="Znf_C2H2_sf"/>
</dbReference>
<evidence type="ECO:0000313" key="12">
    <source>
        <dbReference type="Proteomes" id="UP000472277"/>
    </source>
</evidence>
<gene>
    <name evidence="11" type="primary">ZBTB40</name>
    <name evidence="11" type="synonym">zbtb40</name>
</gene>
<dbReference type="CDD" id="cd18225">
    <property type="entry name" value="BTB_POZ_ZBTB40"/>
    <property type="match status" value="1"/>
</dbReference>
<feature type="compositionally biased region" description="Low complexity" evidence="8">
    <location>
        <begin position="121"/>
        <end position="130"/>
    </location>
</feature>
<dbReference type="InterPro" id="IPR011333">
    <property type="entry name" value="SKP1/BTB/POZ_sf"/>
</dbReference>
<dbReference type="InterPro" id="IPR013087">
    <property type="entry name" value="Znf_C2H2_type"/>
</dbReference>
<evidence type="ECO:0000256" key="4">
    <source>
        <dbReference type="ARBA" id="ARBA00022771"/>
    </source>
</evidence>
<dbReference type="Pfam" id="PF00096">
    <property type="entry name" value="zf-C2H2"/>
    <property type="match status" value="4"/>
</dbReference>
<keyword evidence="12" id="KW-1185">Reference proteome</keyword>
<feature type="domain" description="C2H2-type" evidence="10">
    <location>
        <begin position="630"/>
        <end position="658"/>
    </location>
</feature>
<feature type="domain" description="C2H2-type" evidence="10">
    <location>
        <begin position="754"/>
        <end position="782"/>
    </location>
</feature>
<dbReference type="Gene3D" id="3.30.710.10">
    <property type="entry name" value="Potassium Channel Kv1.1, Chain A"/>
    <property type="match status" value="1"/>
</dbReference>
<dbReference type="GO" id="GO:0005634">
    <property type="term" value="C:nucleus"/>
    <property type="evidence" value="ECO:0007669"/>
    <property type="project" value="UniProtKB-SubCell"/>
</dbReference>
<dbReference type="PROSITE" id="PS50097">
    <property type="entry name" value="BTB"/>
    <property type="match status" value="1"/>
</dbReference>
<comment type="subcellular location">
    <subcellularLocation>
        <location evidence="1">Nucleus</location>
    </subcellularLocation>
</comment>
<proteinExistence type="predicted"/>
<dbReference type="PANTHER" id="PTHR24394">
    <property type="entry name" value="ZINC FINGER PROTEIN"/>
    <property type="match status" value="1"/>
</dbReference>
<feature type="compositionally biased region" description="Basic and acidic residues" evidence="8">
    <location>
        <begin position="198"/>
        <end position="210"/>
    </location>
</feature>
<reference evidence="11" key="2">
    <citation type="submission" date="2025-09" db="UniProtKB">
        <authorList>
            <consortium name="Ensembl"/>
        </authorList>
    </citation>
    <scope>IDENTIFICATION</scope>
</reference>
<dbReference type="InParanoid" id="A0A674E6B9"/>
<evidence type="ECO:0000259" key="9">
    <source>
        <dbReference type="PROSITE" id="PS50097"/>
    </source>
</evidence>
<dbReference type="Gene3D" id="3.30.160.60">
    <property type="entry name" value="Classic Zinc Finger"/>
    <property type="match status" value="8"/>
</dbReference>
<evidence type="ECO:0000256" key="6">
    <source>
        <dbReference type="ARBA" id="ARBA00023242"/>
    </source>
</evidence>
<feature type="region of interest" description="Disordered" evidence="8">
    <location>
        <begin position="314"/>
        <end position="380"/>
    </location>
</feature>
<keyword evidence="4 7" id="KW-0863">Zinc-finger</keyword>
<evidence type="ECO:0000256" key="1">
    <source>
        <dbReference type="ARBA" id="ARBA00004123"/>
    </source>
</evidence>
<dbReference type="PANTHER" id="PTHR24394:SF0">
    <property type="entry name" value="ZINC FINGER AND BTB DOMAIN-CONTAINING PROTEIN 40"/>
    <property type="match status" value="1"/>
</dbReference>
<dbReference type="Pfam" id="PF00651">
    <property type="entry name" value="BTB"/>
    <property type="match status" value="1"/>
</dbReference>
<dbReference type="PROSITE" id="PS00028">
    <property type="entry name" value="ZINC_FINGER_C2H2_1"/>
    <property type="match status" value="9"/>
</dbReference>
<dbReference type="GeneTree" id="ENSGT00930000151052"/>
<dbReference type="SUPFAM" id="SSF54695">
    <property type="entry name" value="POZ domain"/>
    <property type="match status" value="1"/>
</dbReference>
<feature type="domain" description="C2H2-type" evidence="10">
    <location>
        <begin position="545"/>
        <end position="572"/>
    </location>
</feature>
<name>A0A674E6B9_SALTR</name>
<reference evidence="11" key="1">
    <citation type="submission" date="2025-08" db="UniProtKB">
        <authorList>
            <consortium name="Ensembl"/>
        </authorList>
    </citation>
    <scope>IDENTIFICATION</scope>
</reference>
<feature type="domain" description="C2H2-type" evidence="10">
    <location>
        <begin position="687"/>
        <end position="714"/>
    </location>
</feature>
<feature type="domain" description="C2H2-type" evidence="10">
    <location>
        <begin position="573"/>
        <end position="601"/>
    </location>
</feature>
<dbReference type="FunFam" id="3.30.160.60:FF:000645">
    <property type="entry name" value="Zinc finger and BTB domain containing 40"/>
    <property type="match status" value="1"/>
</dbReference>
<dbReference type="Ensembl" id="ENSSTUT00000111025.1">
    <property type="protein sequence ID" value="ENSSTUP00000103528.1"/>
    <property type="gene ID" value="ENSSTUG00000046255.1"/>
</dbReference>
<feature type="domain" description="BTB" evidence="9">
    <location>
        <begin position="24"/>
        <end position="87"/>
    </location>
</feature>
<feature type="compositionally biased region" description="Gly residues" evidence="8">
    <location>
        <begin position="163"/>
        <end position="176"/>
    </location>
</feature>
<feature type="domain" description="C2H2-type" evidence="10">
    <location>
        <begin position="715"/>
        <end position="738"/>
    </location>
</feature>
<dbReference type="FunFam" id="3.30.160.60:FF:000446">
    <property type="entry name" value="Zinc finger protein"/>
    <property type="match status" value="1"/>
</dbReference>
<dbReference type="OMA" id="QMELQEH"/>
<dbReference type="Proteomes" id="UP000472277">
    <property type="component" value="Chromosome 14"/>
</dbReference>
<dbReference type="FunFam" id="3.30.160.60:FF:000909">
    <property type="entry name" value="zinc finger and BTB domain-containing protein 40"/>
    <property type="match status" value="1"/>
</dbReference>
<evidence type="ECO:0000256" key="5">
    <source>
        <dbReference type="ARBA" id="ARBA00022833"/>
    </source>
</evidence>
<dbReference type="AlphaFoldDB" id="A0A674E6B9"/>
<keyword evidence="2" id="KW-0479">Metal-binding</keyword>
<dbReference type="InterPro" id="IPR030404">
    <property type="entry name" value="ZBTB40_BTB_POZ_dom"/>
</dbReference>
<feature type="domain" description="C2H2-type" evidence="10">
    <location>
        <begin position="602"/>
        <end position="629"/>
    </location>
</feature>
<dbReference type="SUPFAM" id="SSF57667">
    <property type="entry name" value="beta-beta-alpha zinc fingers"/>
    <property type="match status" value="4"/>
</dbReference>
<keyword evidence="6" id="KW-0539">Nucleus</keyword>
<evidence type="ECO:0000256" key="3">
    <source>
        <dbReference type="ARBA" id="ARBA00022737"/>
    </source>
</evidence>
<dbReference type="FunFam" id="3.30.160.60:FF:000696">
    <property type="entry name" value="Zinc finger and BTB domain containing 40"/>
    <property type="match status" value="1"/>
</dbReference>
<evidence type="ECO:0000256" key="8">
    <source>
        <dbReference type="SAM" id="MobiDB-lite"/>
    </source>
</evidence>
<feature type="region of interest" description="Disordered" evidence="8">
    <location>
        <begin position="121"/>
        <end position="215"/>
    </location>
</feature>
<dbReference type="PROSITE" id="PS50157">
    <property type="entry name" value="ZINC_FINGER_C2H2_2"/>
    <property type="match status" value="7"/>
</dbReference>
<dbReference type="SMART" id="SM00225">
    <property type="entry name" value="BTB"/>
    <property type="match status" value="1"/>
</dbReference>
<dbReference type="FunFam" id="3.30.160.60:FF:000917">
    <property type="entry name" value="Zinc finger and BTB domain containing 40"/>
    <property type="match status" value="1"/>
</dbReference>
<feature type="compositionally biased region" description="Acidic residues" evidence="8">
    <location>
        <begin position="350"/>
        <end position="361"/>
    </location>
</feature>
<accession>A0A674E6B9</accession>
<dbReference type="GO" id="GO:0000981">
    <property type="term" value="F:DNA-binding transcription factor activity, RNA polymerase II-specific"/>
    <property type="evidence" value="ECO:0007669"/>
    <property type="project" value="TreeGrafter"/>
</dbReference>
<protein>
    <submittedName>
        <fullName evidence="11">Zinc finger and BTB domain containing 40</fullName>
    </submittedName>
</protein>
<dbReference type="SMART" id="SM00355">
    <property type="entry name" value="ZnF_C2H2"/>
    <property type="match status" value="12"/>
</dbReference>
<dbReference type="InterPro" id="IPR000210">
    <property type="entry name" value="BTB/POZ_dom"/>
</dbReference>
<organism evidence="11 12">
    <name type="scientific">Salmo trutta</name>
    <name type="common">Brown trout</name>
    <dbReference type="NCBI Taxonomy" id="8032"/>
    <lineage>
        <taxon>Eukaryota</taxon>
        <taxon>Metazoa</taxon>
        <taxon>Chordata</taxon>
        <taxon>Craniata</taxon>
        <taxon>Vertebrata</taxon>
        <taxon>Euteleostomi</taxon>
        <taxon>Actinopterygii</taxon>
        <taxon>Neopterygii</taxon>
        <taxon>Teleostei</taxon>
        <taxon>Protacanthopterygii</taxon>
        <taxon>Salmoniformes</taxon>
        <taxon>Salmonidae</taxon>
        <taxon>Salmoninae</taxon>
        <taxon>Salmo</taxon>
    </lineage>
</organism>
<keyword evidence="3" id="KW-0677">Repeat</keyword>
<keyword evidence="5" id="KW-0862">Zinc</keyword>